<name>A0A8H6PVW9_9EURO</name>
<evidence type="ECO:0000313" key="4">
    <source>
        <dbReference type="Proteomes" id="UP000630445"/>
    </source>
</evidence>
<dbReference type="EMBL" id="JACBAF010002247">
    <property type="protein sequence ID" value="KAF7161402.1"/>
    <property type="molecule type" value="Genomic_DNA"/>
</dbReference>
<evidence type="ECO:0000313" key="2">
    <source>
        <dbReference type="EMBL" id="KAF7116663.1"/>
    </source>
</evidence>
<dbReference type="Gene3D" id="3.10.129.10">
    <property type="entry name" value="Hotdog Thioesterase"/>
    <property type="match status" value="1"/>
</dbReference>
<proteinExistence type="predicted"/>
<feature type="domain" description="Methyltransferase" evidence="1">
    <location>
        <begin position="103"/>
        <end position="202"/>
    </location>
</feature>
<dbReference type="Pfam" id="PF13649">
    <property type="entry name" value="Methyltransf_25"/>
    <property type="match status" value="1"/>
</dbReference>
<dbReference type="InterPro" id="IPR029069">
    <property type="entry name" value="HotDog_dom_sf"/>
</dbReference>
<dbReference type="InterPro" id="IPR029063">
    <property type="entry name" value="SAM-dependent_MTases_sf"/>
</dbReference>
<protein>
    <recommendedName>
        <fullName evidence="1">Methyltransferase domain-containing protein</fullName>
    </recommendedName>
</protein>
<dbReference type="GO" id="GO:0008168">
    <property type="term" value="F:methyltransferase activity"/>
    <property type="evidence" value="ECO:0007669"/>
    <property type="project" value="TreeGrafter"/>
</dbReference>
<dbReference type="SUPFAM" id="SSF54637">
    <property type="entry name" value="Thioesterase/thiol ester dehydrase-isomerase"/>
    <property type="match status" value="1"/>
</dbReference>
<gene>
    <name evidence="2" type="ORF">CNMCM5793_005155</name>
    <name evidence="3" type="ORF">CNMCM6106_008640</name>
</gene>
<evidence type="ECO:0000259" key="1">
    <source>
        <dbReference type="Pfam" id="PF13649"/>
    </source>
</evidence>
<dbReference type="InterPro" id="IPR041698">
    <property type="entry name" value="Methyltransf_25"/>
</dbReference>
<reference evidence="3" key="1">
    <citation type="submission" date="2020-06" db="EMBL/GenBank/DDBJ databases">
        <title>Draft genome sequences of strains closely related to Aspergillus parafelis and Aspergillus hiratsukae.</title>
        <authorList>
            <person name="Dos Santos R.A.C."/>
            <person name="Rivero-Menendez O."/>
            <person name="Steenwyk J.L."/>
            <person name="Mead M.E."/>
            <person name="Goldman G.H."/>
            <person name="Alastruey-Izquierdo A."/>
            <person name="Rokas A."/>
        </authorList>
    </citation>
    <scope>NUCLEOTIDE SEQUENCE</scope>
    <source>
        <strain evidence="2">CNM-CM5793</strain>
        <strain evidence="3">CNM-CM6106</strain>
    </source>
</reference>
<dbReference type="EMBL" id="JACBAD010002100">
    <property type="protein sequence ID" value="KAF7116663.1"/>
    <property type="molecule type" value="Genomic_DNA"/>
</dbReference>
<accession>A0A8H6PVW9</accession>
<dbReference type="SUPFAM" id="SSF53335">
    <property type="entry name" value="S-adenosyl-L-methionine-dependent methyltransferases"/>
    <property type="match status" value="1"/>
</dbReference>
<keyword evidence="4" id="KW-1185">Reference proteome</keyword>
<dbReference type="CDD" id="cd02440">
    <property type="entry name" value="AdoMet_MTases"/>
    <property type="match status" value="1"/>
</dbReference>
<organism evidence="3 5">
    <name type="scientific">Aspergillus hiratsukae</name>
    <dbReference type="NCBI Taxonomy" id="1194566"/>
    <lineage>
        <taxon>Eukaryota</taxon>
        <taxon>Fungi</taxon>
        <taxon>Dikarya</taxon>
        <taxon>Ascomycota</taxon>
        <taxon>Pezizomycotina</taxon>
        <taxon>Eurotiomycetes</taxon>
        <taxon>Eurotiomycetidae</taxon>
        <taxon>Eurotiales</taxon>
        <taxon>Aspergillaceae</taxon>
        <taxon>Aspergillus</taxon>
        <taxon>Aspergillus subgen. Fumigati</taxon>
    </lineage>
</organism>
<dbReference type="PANTHER" id="PTHR43591:SF100">
    <property type="entry name" value="SAM BINDING MOTIF CONTAINING PROTEIN (AFU_ORTHOLOGUE AFUA_4G12760)"/>
    <property type="match status" value="1"/>
</dbReference>
<dbReference type="Pfam" id="PF13279">
    <property type="entry name" value="4HBT_2"/>
    <property type="match status" value="1"/>
</dbReference>
<dbReference type="Gene3D" id="3.40.50.150">
    <property type="entry name" value="Vaccinia Virus protein VP39"/>
    <property type="match status" value="1"/>
</dbReference>
<sequence>MDLMPSTFTPVASGSDLHSTLSSTGPTWAGTSTSSLSSINDYTSYPLIRQGDRTYLRDPENLYPLPCDLPEIHRQTLRSLMLIRVFGGPFCTPSLNEQPPKRVLEIACGSGLWSSMCHDYFTRRGHRNIAFHGIDLVSVAPDLRKKGVNWHFKRHDLRKPRLPYPDDYFDFVFIKDAGMCPSSPAQQASGLSEPLRVLKSGGILEVWDSDWVFRSLLPNPAPARKLASREQEVADTTATYTFSPATPFTGAQNKFLQDYNSWVEKAFDRRKLTAIPCATIGLSFNAEVDILEKVDSRRIAIPLGELRWEREGGRPRKQLTAEQMSIRRTALLTVIQMIEGMEPMLMEASGKSRDEWERWWTAMINDLFQKGGLASGECLEFFSTSPTSQDIHSSASKQPPSKPHFIDPRWLTTIKRRIGKCMMFGLKPPQVEEAGNILQRIARDWRELIAGSDGYLTDESRRGLYRQTVAWGEMTFYAGNRIAWVRGPFPTPLNSADVAELCHNAIQDTSITSHPAHRKEWIDLVSPKGLGIILRSLKIDYKFPMTYPDKVTVYHKLVHDPSAHPSQYAFYLQAMILSEARQRPAARVHEDIVVYDYKQNKKTALPPFMEVQFHTMWELQERARKHWQQQILDIEARVRKLEVESWDREDAVEDMGSARK</sequence>
<dbReference type="OrthoDB" id="5538558at2759"/>
<comment type="caution">
    <text evidence="3">The sequence shown here is derived from an EMBL/GenBank/DDBJ whole genome shotgun (WGS) entry which is preliminary data.</text>
</comment>
<dbReference type="Proteomes" id="UP000662466">
    <property type="component" value="Unassembled WGS sequence"/>
</dbReference>
<evidence type="ECO:0000313" key="3">
    <source>
        <dbReference type="EMBL" id="KAF7161402.1"/>
    </source>
</evidence>
<dbReference type="Proteomes" id="UP000630445">
    <property type="component" value="Unassembled WGS sequence"/>
</dbReference>
<evidence type="ECO:0000313" key="5">
    <source>
        <dbReference type="Proteomes" id="UP000662466"/>
    </source>
</evidence>
<dbReference type="PANTHER" id="PTHR43591">
    <property type="entry name" value="METHYLTRANSFERASE"/>
    <property type="match status" value="1"/>
</dbReference>
<dbReference type="AlphaFoldDB" id="A0A8H6PVW9"/>